<comment type="caution">
    <text evidence="2">The sequence shown here is derived from an EMBL/GenBank/DDBJ whole genome shotgun (WGS) entry which is preliminary data.</text>
</comment>
<keyword evidence="1" id="KW-0472">Membrane</keyword>
<keyword evidence="1" id="KW-0812">Transmembrane</keyword>
<sequence length="172" mass="19947">MMRTKKGFLGPIGDDLPSLIPLVFALTIFFYIFTFTWNTFDEKNRSFDNDISILRVSSILKGNSYIPNYSTFVERCNEANSVKRISFKAGLLPLYVRRDNSFEGIDIEELDFFSDPETGDTYVCSNTDEEPVLGTHEILVRFFPVALERDYRDEDGRHFFVKPMLLVVIAWQ</sequence>
<gene>
    <name evidence="2" type="ORF">CL943_03505</name>
</gene>
<feature type="transmembrane region" description="Helical" evidence="1">
    <location>
        <begin position="20"/>
        <end position="40"/>
    </location>
</feature>
<evidence type="ECO:0000256" key="1">
    <source>
        <dbReference type="SAM" id="Phobius"/>
    </source>
</evidence>
<dbReference type="Proteomes" id="UP000226592">
    <property type="component" value="Unassembled WGS sequence"/>
</dbReference>
<proteinExistence type="predicted"/>
<name>A0A2D6M1P8_9ARCH</name>
<reference evidence="3" key="1">
    <citation type="submission" date="2017-09" db="EMBL/GenBank/DDBJ databases">
        <title>The Reconstruction of 2,631 Draft Metagenome-Assembled Genomes from the Global Oceans.</title>
        <authorList>
            <person name="Tully B.J."/>
            <person name="Graham E.D."/>
            <person name="Heidelberg J.F."/>
        </authorList>
    </citation>
    <scope>NUCLEOTIDE SEQUENCE [LARGE SCALE GENOMIC DNA]</scope>
</reference>
<evidence type="ECO:0000313" key="2">
    <source>
        <dbReference type="EMBL" id="MAG22340.1"/>
    </source>
</evidence>
<keyword evidence="1" id="KW-1133">Transmembrane helix</keyword>
<accession>A0A2D6M1P8</accession>
<dbReference type="AlphaFoldDB" id="A0A2D6M1P8"/>
<dbReference type="EMBL" id="NZBU01000011">
    <property type="protein sequence ID" value="MAG22340.1"/>
    <property type="molecule type" value="Genomic_DNA"/>
</dbReference>
<protein>
    <submittedName>
        <fullName evidence="2">Uncharacterized protein</fullName>
    </submittedName>
</protein>
<organism evidence="2 3">
    <name type="scientific">Candidatus Iainarchaeum sp</name>
    <dbReference type="NCBI Taxonomy" id="3101447"/>
    <lineage>
        <taxon>Archaea</taxon>
        <taxon>Candidatus Iainarchaeota</taxon>
        <taxon>Candidatus Iainarchaeia</taxon>
        <taxon>Candidatus Iainarchaeales</taxon>
        <taxon>Candidatus Iainarchaeaceae</taxon>
        <taxon>Candidatus Iainarchaeum</taxon>
    </lineage>
</organism>
<evidence type="ECO:0000313" key="3">
    <source>
        <dbReference type="Proteomes" id="UP000226592"/>
    </source>
</evidence>